<dbReference type="InterPro" id="IPR019410">
    <property type="entry name" value="Methyltransf_16"/>
</dbReference>
<dbReference type="InterPro" id="IPR029063">
    <property type="entry name" value="SAM-dependent_MTases_sf"/>
</dbReference>
<dbReference type="RefSeq" id="WP_078717550.1">
    <property type="nucleotide sequence ID" value="NZ_FUYC01000009.1"/>
</dbReference>
<name>A0A1T4XCP8_9BACT</name>
<evidence type="ECO:0000313" key="1">
    <source>
        <dbReference type="EMBL" id="SKA86751.1"/>
    </source>
</evidence>
<dbReference type="Pfam" id="PF10294">
    <property type="entry name" value="Methyltransf_16"/>
    <property type="match status" value="1"/>
</dbReference>
<gene>
    <name evidence="1" type="ORF">SAMN02745704_01994</name>
</gene>
<dbReference type="PANTHER" id="PTHR14614">
    <property type="entry name" value="HEPATOCELLULAR CARCINOMA-ASSOCIATED ANTIGEN"/>
    <property type="match status" value="1"/>
</dbReference>
<organism evidence="1 2">
    <name type="scientific">Paucidesulfovibrio gracilis DSM 16080</name>
    <dbReference type="NCBI Taxonomy" id="1121449"/>
    <lineage>
        <taxon>Bacteria</taxon>
        <taxon>Pseudomonadati</taxon>
        <taxon>Thermodesulfobacteriota</taxon>
        <taxon>Desulfovibrionia</taxon>
        <taxon>Desulfovibrionales</taxon>
        <taxon>Desulfovibrionaceae</taxon>
        <taxon>Paucidesulfovibrio</taxon>
    </lineage>
</organism>
<dbReference type="Gene3D" id="3.40.50.150">
    <property type="entry name" value="Vaccinia Virus protein VP39"/>
    <property type="match status" value="1"/>
</dbReference>
<dbReference type="SUPFAM" id="SSF53335">
    <property type="entry name" value="S-adenosyl-L-methionine-dependent methyltransferases"/>
    <property type="match status" value="1"/>
</dbReference>
<evidence type="ECO:0000313" key="2">
    <source>
        <dbReference type="Proteomes" id="UP000190027"/>
    </source>
</evidence>
<dbReference type="CDD" id="cd02440">
    <property type="entry name" value="AdoMet_MTases"/>
    <property type="match status" value="1"/>
</dbReference>
<reference evidence="1 2" key="1">
    <citation type="submission" date="2017-02" db="EMBL/GenBank/DDBJ databases">
        <authorList>
            <person name="Peterson S.W."/>
        </authorList>
    </citation>
    <scope>NUCLEOTIDE SEQUENCE [LARGE SCALE GENOMIC DNA]</scope>
    <source>
        <strain evidence="1 2">DSM 16080</strain>
    </source>
</reference>
<dbReference type="AlphaFoldDB" id="A0A1T4XCP8"/>
<dbReference type="Proteomes" id="UP000190027">
    <property type="component" value="Unassembled WGS sequence"/>
</dbReference>
<sequence>MAKAPFDPRASLDELLHTARSRFGEVEFQEVGLSGGPLEILQIRDMTAYIDKIVARAGNSGDVQLPLWAKIWPGSVVLSMYLERCPLVEHGRYLEIGAGVGLAGLILARRGVHVTLTDLEPDALLFCRINALRNGLEQNVDVVAADFTRDRLEGTFDGILGGEVLFRQSMFEPLGAFLGAHLAPRPDAEIVLSVDSQREGIPFFKAVCTDYAIMRQDVPFSDKDSGEQRTACLYRMRRKS</sequence>
<accession>A0A1T4XCP8</accession>
<keyword evidence="2" id="KW-1185">Reference proteome</keyword>
<dbReference type="EMBL" id="FUYC01000009">
    <property type="protein sequence ID" value="SKA86751.1"/>
    <property type="molecule type" value="Genomic_DNA"/>
</dbReference>
<dbReference type="STRING" id="1121449.SAMN02745704_01994"/>
<dbReference type="OrthoDB" id="5450760at2"/>
<protein>
    <submittedName>
        <fullName evidence="1">Predicted nicotinamide N-methyase</fullName>
    </submittedName>
</protein>
<proteinExistence type="predicted"/>